<keyword evidence="2" id="KW-1185">Reference proteome</keyword>
<accession>A0A8R7PMX0</accession>
<dbReference type="Gramene" id="TuG1812G0300000190.01.T01">
    <property type="protein sequence ID" value="TuG1812G0300000190.01.T01"/>
    <property type="gene ID" value="TuG1812G0300000190.01"/>
</dbReference>
<dbReference type="EnsemblPlants" id="TuG1812G0300000190.01.T01">
    <property type="protein sequence ID" value="TuG1812G0300000190.01.T01"/>
    <property type="gene ID" value="TuG1812G0300000190.01"/>
</dbReference>
<organism evidence="1 2">
    <name type="scientific">Triticum urartu</name>
    <name type="common">Red wild einkorn</name>
    <name type="synonym">Crithodium urartu</name>
    <dbReference type="NCBI Taxonomy" id="4572"/>
    <lineage>
        <taxon>Eukaryota</taxon>
        <taxon>Viridiplantae</taxon>
        <taxon>Streptophyta</taxon>
        <taxon>Embryophyta</taxon>
        <taxon>Tracheophyta</taxon>
        <taxon>Spermatophyta</taxon>
        <taxon>Magnoliopsida</taxon>
        <taxon>Liliopsida</taxon>
        <taxon>Poales</taxon>
        <taxon>Poaceae</taxon>
        <taxon>BOP clade</taxon>
        <taxon>Pooideae</taxon>
        <taxon>Triticodae</taxon>
        <taxon>Triticeae</taxon>
        <taxon>Triticinae</taxon>
        <taxon>Triticum</taxon>
    </lineage>
</organism>
<dbReference type="AlphaFoldDB" id="A0A8R7PMX0"/>
<reference evidence="2" key="1">
    <citation type="journal article" date="2013" name="Nature">
        <title>Draft genome of the wheat A-genome progenitor Triticum urartu.</title>
        <authorList>
            <person name="Ling H.Q."/>
            <person name="Zhao S."/>
            <person name="Liu D."/>
            <person name="Wang J."/>
            <person name="Sun H."/>
            <person name="Zhang C."/>
            <person name="Fan H."/>
            <person name="Li D."/>
            <person name="Dong L."/>
            <person name="Tao Y."/>
            <person name="Gao C."/>
            <person name="Wu H."/>
            <person name="Li Y."/>
            <person name="Cui Y."/>
            <person name="Guo X."/>
            <person name="Zheng S."/>
            <person name="Wang B."/>
            <person name="Yu K."/>
            <person name="Liang Q."/>
            <person name="Yang W."/>
            <person name="Lou X."/>
            <person name="Chen J."/>
            <person name="Feng M."/>
            <person name="Jian J."/>
            <person name="Zhang X."/>
            <person name="Luo G."/>
            <person name="Jiang Y."/>
            <person name="Liu J."/>
            <person name="Wang Z."/>
            <person name="Sha Y."/>
            <person name="Zhang B."/>
            <person name="Wu H."/>
            <person name="Tang D."/>
            <person name="Shen Q."/>
            <person name="Xue P."/>
            <person name="Zou S."/>
            <person name="Wang X."/>
            <person name="Liu X."/>
            <person name="Wang F."/>
            <person name="Yang Y."/>
            <person name="An X."/>
            <person name="Dong Z."/>
            <person name="Zhang K."/>
            <person name="Zhang X."/>
            <person name="Luo M.C."/>
            <person name="Dvorak J."/>
            <person name="Tong Y."/>
            <person name="Wang J."/>
            <person name="Yang H."/>
            <person name="Li Z."/>
            <person name="Wang D."/>
            <person name="Zhang A."/>
            <person name="Wang J."/>
        </authorList>
    </citation>
    <scope>NUCLEOTIDE SEQUENCE</scope>
    <source>
        <strain evidence="2">cv. G1812</strain>
    </source>
</reference>
<reference evidence="1" key="2">
    <citation type="submission" date="2018-03" db="EMBL/GenBank/DDBJ databases">
        <title>The Triticum urartu genome reveals the dynamic nature of wheat genome evolution.</title>
        <authorList>
            <person name="Ling H."/>
            <person name="Ma B."/>
            <person name="Shi X."/>
            <person name="Liu H."/>
            <person name="Dong L."/>
            <person name="Sun H."/>
            <person name="Cao Y."/>
            <person name="Gao Q."/>
            <person name="Zheng S."/>
            <person name="Li Y."/>
            <person name="Yu Y."/>
            <person name="Du H."/>
            <person name="Qi M."/>
            <person name="Li Y."/>
            <person name="Yu H."/>
            <person name="Cui Y."/>
            <person name="Wang N."/>
            <person name="Chen C."/>
            <person name="Wu H."/>
            <person name="Zhao Y."/>
            <person name="Zhang J."/>
            <person name="Li Y."/>
            <person name="Zhou W."/>
            <person name="Zhang B."/>
            <person name="Hu W."/>
            <person name="Eijk M."/>
            <person name="Tang J."/>
            <person name="Witsenboer H."/>
            <person name="Zhao S."/>
            <person name="Li Z."/>
            <person name="Zhang A."/>
            <person name="Wang D."/>
            <person name="Liang C."/>
        </authorList>
    </citation>
    <scope>NUCLEOTIDE SEQUENCE [LARGE SCALE GENOMIC DNA]</scope>
    <source>
        <strain evidence="1">cv. G1812</strain>
    </source>
</reference>
<evidence type="ECO:0000313" key="1">
    <source>
        <dbReference type="EnsemblPlants" id="TuG1812G0300000190.01.T01"/>
    </source>
</evidence>
<protein>
    <submittedName>
        <fullName evidence="1">Uncharacterized protein</fullName>
    </submittedName>
</protein>
<sequence length="37" mass="4358">MEIKGANPLPNRLPFVLQRSARSPSAGRWKRRRLERI</sequence>
<evidence type="ECO:0000313" key="2">
    <source>
        <dbReference type="Proteomes" id="UP000015106"/>
    </source>
</evidence>
<name>A0A8R7PMX0_TRIUA</name>
<proteinExistence type="predicted"/>
<dbReference type="Proteomes" id="UP000015106">
    <property type="component" value="Chromosome 3"/>
</dbReference>
<reference evidence="1" key="3">
    <citation type="submission" date="2022-06" db="UniProtKB">
        <authorList>
            <consortium name="EnsemblPlants"/>
        </authorList>
    </citation>
    <scope>IDENTIFICATION</scope>
</reference>